<keyword evidence="1" id="KW-0460">Magnesium</keyword>
<dbReference type="SMART" id="SM00332">
    <property type="entry name" value="PP2Cc"/>
    <property type="match status" value="1"/>
</dbReference>
<dbReference type="InterPro" id="IPR039123">
    <property type="entry name" value="PPTC7"/>
</dbReference>
<dbReference type="OrthoDB" id="60843at2759"/>
<sequence>MSSSISPFYRPGVFPALSNRLLSSASQTLRLAINQQIYIKTVYSNPLRVTGLPLTTTKGFTYLIAASWHPKRKRQTVNSIPGGGHPWWKERMRAGKVDAGEDAFFYVGTNNGVALGVADGVGGWSQMGVDPANFSWALMDNAASVAKDNAPDLSPFIAPSGYNDILDAKQILSGAFENLIKSGKVKAGSSTACILSLSKSSGILNAATLGDSAYILIRNGALLYESPSQQHFFNCPFQLTIVPESYPNQKLYFKDKPSDAQQTSHQLQDGDVILLATDGFFDNVFADEAVEIVNRELHDVMGHDGMVREKDLEKLRTHVRRLSRRLTDTARRFSLDPRRISPFSQSAKQNGEIRIGGKVDDITVLVTKQSAYKKQKYYIIPFQYDMFMRNVKKKKIIFN</sequence>
<evidence type="ECO:0000259" key="2">
    <source>
        <dbReference type="PROSITE" id="PS51746"/>
    </source>
</evidence>
<dbReference type="EMBL" id="BLAL01000162">
    <property type="protein sequence ID" value="GES86810.1"/>
    <property type="molecule type" value="Genomic_DNA"/>
</dbReference>
<comment type="catalytic activity">
    <reaction evidence="1">
        <text>O-phospho-L-threonyl-[protein] + H2O = L-threonyl-[protein] + phosphate</text>
        <dbReference type="Rhea" id="RHEA:47004"/>
        <dbReference type="Rhea" id="RHEA-COMP:11060"/>
        <dbReference type="Rhea" id="RHEA-COMP:11605"/>
        <dbReference type="ChEBI" id="CHEBI:15377"/>
        <dbReference type="ChEBI" id="CHEBI:30013"/>
        <dbReference type="ChEBI" id="CHEBI:43474"/>
        <dbReference type="ChEBI" id="CHEBI:61977"/>
        <dbReference type="EC" id="3.1.3.16"/>
    </reaction>
</comment>
<keyword evidence="1" id="KW-0464">Manganese</keyword>
<dbReference type="InterPro" id="IPR036457">
    <property type="entry name" value="PPM-type-like_dom_sf"/>
</dbReference>
<dbReference type="PANTHER" id="PTHR12320:SF1">
    <property type="entry name" value="PROTEIN PHOSPHATASE PTC7 HOMOLOG"/>
    <property type="match status" value="1"/>
</dbReference>
<comment type="cofactor">
    <cofactor evidence="1">
        <name>Mn(2+)</name>
        <dbReference type="ChEBI" id="CHEBI:29035"/>
    </cofactor>
</comment>
<accession>A0A8H3QMY7</accession>
<dbReference type="AlphaFoldDB" id="A0A8H3QMY7"/>
<comment type="similarity">
    <text evidence="1">Belongs to the PP2C family.</text>
</comment>
<dbReference type="PANTHER" id="PTHR12320">
    <property type="entry name" value="PROTEIN PHOSPHATASE 2C"/>
    <property type="match status" value="1"/>
</dbReference>
<comment type="caution">
    <text evidence="3">The sequence shown here is derived from an EMBL/GenBank/DDBJ whole genome shotgun (WGS) entry which is preliminary data.</text>
</comment>
<keyword evidence="1" id="KW-0378">Hydrolase</keyword>
<comment type="cofactor">
    <cofactor evidence="1">
        <name>Mg(2+)</name>
        <dbReference type="ChEBI" id="CHEBI:18420"/>
    </cofactor>
</comment>
<evidence type="ECO:0000313" key="4">
    <source>
        <dbReference type="Proteomes" id="UP000615446"/>
    </source>
</evidence>
<dbReference type="Gene3D" id="3.60.40.10">
    <property type="entry name" value="PPM-type phosphatase domain"/>
    <property type="match status" value="2"/>
</dbReference>
<dbReference type="SUPFAM" id="SSF81606">
    <property type="entry name" value="PP2C-like"/>
    <property type="match status" value="1"/>
</dbReference>
<dbReference type="PROSITE" id="PS51746">
    <property type="entry name" value="PPM_2"/>
    <property type="match status" value="1"/>
</dbReference>
<name>A0A8H3QMY7_9GLOM</name>
<protein>
    <recommendedName>
        <fullName evidence="1">Protein phosphatase</fullName>
        <ecNumber evidence="1">3.1.3.16</ecNumber>
    </recommendedName>
</protein>
<organism evidence="3 4">
    <name type="scientific">Rhizophagus clarus</name>
    <dbReference type="NCBI Taxonomy" id="94130"/>
    <lineage>
        <taxon>Eukaryota</taxon>
        <taxon>Fungi</taxon>
        <taxon>Fungi incertae sedis</taxon>
        <taxon>Mucoromycota</taxon>
        <taxon>Glomeromycotina</taxon>
        <taxon>Glomeromycetes</taxon>
        <taxon>Glomerales</taxon>
        <taxon>Glomeraceae</taxon>
        <taxon>Rhizophagus</taxon>
    </lineage>
</organism>
<dbReference type="Proteomes" id="UP000615446">
    <property type="component" value="Unassembled WGS sequence"/>
</dbReference>
<dbReference type="InterPro" id="IPR001932">
    <property type="entry name" value="PPM-type_phosphatase-like_dom"/>
</dbReference>
<dbReference type="EC" id="3.1.3.16" evidence="1"/>
<feature type="domain" description="PPM-type phosphatase" evidence="2">
    <location>
        <begin position="86"/>
        <end position="369"/>
    </location>
</feature>
<dbReference type="GO" id="GO:0046872">
    <property type="term" value="F:metal ion binding"/>
    <property type="evidence" value="ECO:0007669"/>
    <property type="project" value="UniProtKB-UniRule"/>
</dbReference>
<evidence type="ECO:0000256" key="1">
    <source>
        <dbReference type="RuleBase" id="RU366020"/>
    </source>
</evidence>
<keyword evidence="1" id="KW-0904">Protein phosphatase</keyword>
<keyword evidence="1" id="KW-0479">Metal-binding</keyword>
<reference evidence="3" key="1">
    <citation type="submission" date="2019-10" db="EMBL/GenBank/DDBJ databases">
        <title>Conservation and host-specific expression of non-tandemly repeated heterogenous ribosome RNA gene in arbuscular mycorrhizal fungi.</title>
        <authorList>
            <person name="Maeda T."/>
            <person name="Kobayashi Y."/>
            <person name="Nakagawa T."/>
            <person name="Ezawa T."/>
            <person name="Yamaguchi K."/>
            <person name="Bino T."/>
            <person name="Nishimoto Y."/>
            <person name="Shigenobu S."/>
            <person name="Kawaguchi M."/>
        </authorList>
    </citation>
    <scope>NUCLEOTIDE SEQUENCE</scope>
    <source>
        <strain evidence="3">HR1</strain>
    </source>
</reference>
<proteinExistence type="inferred from homology"/>
<comment type="catalytic activity">
    <reaction evidence="1">
        <text>O-phospho-L-seryl-[protein] + H2O = L-seryl-[protein] + phosphate</text>
        <dbReference type="Rhea" id="RHEA:20629"/>
        <dbReference type="Rhea" id="RHEA-COMP:9863"/>
        <dbReference type="Rhea" id="RHEA-COMP:11604"/>
        <dbReference type="ChEBI" id="CHEBI:15377"/>
        <dbReference type="ChEBI" id="CHEBI:29999"/>
        <dbReference type="ChEBI" id="CHEBI:43474"/>
        <dbReference type="ChEBI" id="CHEBI:83421"/>
        <dbReference type="EC" id="3.1.3.16"/>
    </reaction>
</comment>
<gene>
    <name evidence="3" type="ORF">RCL2_001385300</name>
</gene>
<dbReference type="GO" id="GO:0004722">
    <property type="term" value="F:protein serine/threonine phosphatase activity"/>
    <property type="evidence" value="ECO:0007669"/>
    <property type="project" value="UniProtKB-EC"/>
</dbReference>
<evidence type="ECO:0000313" key="3">
    <source>
        <dbReference type="EMBL" id="GES86810.1"/>
    </source>
</evidence>
<dbReference type="SMART" id="SM00331">
    <property type="entry name" value="PP2C_SIG"/>
    <property type="match status" value="1"/>
</dbReference>